<protein>
    <submittedName>
        <fullName evidence="1">Uncharacterized protein</fullName>
    </submittedName>
</protein>
<dbReference type="Proteomes" id="UP000076489">
    <property type="component" value="Unassembled WGS sequence"/>
</dbReference>
<evidence type="ECO:0000313" key="2">
    <source>
        <dbReference type="Proteomes" id="UP000076489"/>
    </source>
</evidence>
<evidence type="ECO:0000313" key="1">
    <source>
        <dbReference type="EMBL" id="KZN20696.1"/>
    </source>
</evidence>
<accession>A0A162B2I6</accession>
<dbReference type="EMBL" id="LUKJ01000002">
    <property type="protein sequence ID" value="KZN20696.1"/>
    <property type="molecule type" value="Genomic_DNA"/>
</dbReference>
<sequence length="206" mass="22847">MSTEALKAYHVGDGSEGEQVIRFATNSAQARREGGNELNLTFEEVSFCCRAPWADEFAGQPHIPATAFHEQGWWLYCNKCEKQLYEDAESDDGKPLPIVYDGKHAYCGPECKAQRDQAVSDANAKGDAFKTKVQAERPDLTFTGFETGRPRITQLVKFTFPGCQYGGSIRDQEGDGNLDWYIAQADQSAWDEYEAARKAAAESAPN</sequence>
<dbReference type="RefSeq" id="WP_063340743.1">
    <property type="nucleotide sequence ID" value="NZ_LUKJ01000002.1"/>
</dbReference>
<proteinExistence type="predicted"/>
<dbReference type="OrthoDB" id="8421304at2"/>
<name>A0A162B2I6_PSEFL</name>
<organism evidence="1 2">
    <name type="scientific">Pseudomonas fluorescens</name>
    <dbReference type="NCBI Taxonomy" id="294"/>
    <lineage>
        <taxon>Bacteria</taxon>
        <taxon>Pseudomonadati</taxon>
        <taxon>Pseudomonadota</taxon>
        <taxon>Gammaproteobacteria</taxon>
        <taxon>Pseudomonadales</taxon>
        <taxon>Pseudomonadaceae</taxon>
        <taxon>Pseudomonas</taxon>
    </lineage>
</organism>
<dbReference type="AlphaFoldDB" id="A0A162B2I6"/>
<reference evidence="2" key="1">
    <citation type="submission" date="2016-03" db="EMBL/GenBank/DDBJ databases">
        <authorList>
            <person name="Ray J."/>
            <person name="Price M."/>
            <person name="Deutschbauer A."/>
        </authorList>
    </citation>
    <scope>NUCLEOTIDE SEQUENCE [LARGE SCALE GENOMIC DNA]</scope>
    <source>
        <strain evidence="2">FW300-N1B4</strain>
    </source>
</reference>
<gene>
    <name evidence="1" type="ORF">A1D17_03915</name>
</gene>
<reference evidence="1 2" key="2">
    <citation type="journal article" date="2018" name="Nature">
        <title>Mutant phenotypes for thousands of bacterial genes of unknown function.</title>
        <authorList>
            <person name="Price M.N."/>
            <person name="Wetmore K.M."/>
            <person name="Waters R.J."/>
            <person name="Callaghan M."/>
            <person name="Ray J."/>
            <person name="Liu H."/>
            <person name="Kuehl J.V."/>
            <person name="Melnyk R.A."/>
            <person name="Lamson J.S."/>
            <person name="Suh Y."/>
            <person name="Carlson H.K."/>
            <person name="Esquivel Z."/>
            <person name="Sadeeshkumar H."/>
            <person name="Chakraborty R."/>
            <person name="Zane G.M."/>
            <person name="Rubin B.E."/>
            <person name="Wall J.D."/>
            <person name="Visel A."/>
            <person name="Bristow J."/>
            <person name="Blow M.J."/>
            <person name="Arkin A.P."/>
            <person name="Deutschbauer A.M."/>
        </authorList>
    </citation>
    <scope>NUCLEOTIDE SEQUENCE [LARGE SCALE GENOMIC DNA]</scope>
    <source>
        <strain evidence="1 2">FW300-N1B4</strain>
    </source>
</reference>
<comment type="caution">
    <text evidence="1">The sequence shown here is derived from an EMBL/GenBank/DDBJ whole genome shotgun (WGS) entry which is preliminary data.</text>
</comment>